<protein>
    <submittedName>
        <fullName evidence="1">Uncharacterized protein</fullName>
    </submittedName>
</protein>
<reference evidence="1 2" key="1">
    <citation type="submission" date="2018-10" db="EMBL/GenBank/DDBJ databases">
        <title>A high-quality apple genome assembly.</title>
        <authorList>
            <person name="Hu J."/>
        </authorList>
    </citation>
    <scope>NUCLEOTIDE SEQUENCE [LARGE SCALE GENOMIC DNA]</scope>
    <source>
        <strain evidence="2">cv. HFTH1</strain>
        <tissue evidence="1">Young leaf</tissue>
    </source>
</reference>
<name>A0A498KQX3_MALDO</name>
<dbReference type="Proteomes" id="UP000290289">
    <property type="component" value="Unassembled WGS sequence"/>
</dbReference>
<keyword evidence="2" id="KW-1185">Reference proteome</keyword>
<accession>A0A498KQX3</accession>
<dbReference type="AlphaFoldDB" id="A0A498KQX3"/>
<comment type="caution">
    <text evidence="1">The sequence shown here is derived from an EMBL/GenBank/DDBJ whole genome shotgun (WGS) entry which is preliminary data.</text>
</comment>
<dbReference type="EMBL" id="RDQH01000322">
    <property type="protein sequence ID" value="RXI09521.1"/>
    <property type="molecule type" value="Genomic_DNA"/>
</dbReference>
<evidence type="ECO:0000313" key="2">
    <source>
        <dbReference type="Proteomes" id="UP000290289"/>
    </source>
</evidence>
<evidence type="ECO:0000313" key="1">
    <source>
        <dbReference type="EMBL" id="RXI09521.1"/>
    </source>
</evidence>
<sequence>MIICQVAEPQVARLCAEAQECMVMDMGGSIWCPLCLTSVEQEEDKVSFEMCLCGALGVGLEARNQN</sequence>
<proteinExistence type="predicted"/>
<organism evidence="1 2">
    <name type="scientific">Malus domestica</name>
    <name type="common">Apple</name>
    <name type="synonym">Pyrus malus</name>
    <dbReference type="NCBI Taxonomy" id="3750"/>
    <lineage>
        <taxon>Eukaryota</taxon>
        <taxon>Viridiplantae</taxon>
        <taxon>Streptophyta</taxon>
        <taxon>Embryophyta</taxon>
        <taxon>Tracheophyta</taxon>
        <taxon>Spermatophyta</taxon>
        <taxon>Magnoliopsida</taxon>
        <taxon>eudicotyledons</taxon>
        <taxon>Gunneridae</taxon>
        <taxon>Pentapetalae</taxon>
        <taxon>rosids</taxon>
        <taxon>fabids</taxon>
        <taxon>Rosales</taxon>
        <taxon>Rosaceae</taxon>
        <taxon>Amygdaloideae</taxon>
        <taxon>Maleae</taxon>
        <taxon>Malus</taxon>
    </lineage>
</organism>
<gene>
    <name evidence="1" type="ORF">DVH24_006198</name>
</gene>